<accession>A0A816G4J7</accession>
<organism evidence="2 3">
    <name type="scientific">Rotaria sordida</name>
    <dbReference type="NCBI Taxonomy" id="392033"/>
    <lineage>
        <taxon>Eukaryota</taxon>
        <taxon>Metazoa</taxon>
        <taxon>Spiralia</taxon>
        <taxon>Gnathifera</taxon>
        <taxon>Rotifera</taxon>
        <taxon>Eurotatoria</taxon>
        <taxon>Bdelloidea</taxon>
        <taxon>Philodinida</taxon>
        <taxon>Philodinidae</taxon>
        <taxon>Rotaria</taxon>
    </lineage>
</organism>
<gene>
    <name evidence="2" type="ORF">JXQ802_LOCUS57474</name>
    <name evidence="1" type="ORF">PYM288_LOCUS40875</name>
</gene>
<evidence type="ECO:0000313" key="2">
    <source>
        <dbReference type="EMBL" id="CAF1670222.1"/>
    </source>
</evidence>
<protein>
    <submittedName>
        <fullName evidence="2">Uncharacterized protein</fullName>
    </submittedName>
</protein>
<evidence type="ECO:0000313" key="3">
    <source>
        <dbReference type="Proteomes" id="UP000663870"/>
    </source>
</evidence>
<dbReference type="EMBL" id="CAJNOH010013173">
    <property type="protein sequence ID" value="CAF1543090.1"/>
    <property type="molecule type" value="Genomic_DNA"/>
</dbReference>
<evidence type="ECO:0000313" key="1">
    <source>
        <dbReference type="EMBL" id="CAF1543090.1"/>
    </source>
</evidence>
<dbReference type="EMBL" id="CAJNOL010015062">
    <property type="protein sequence ID" value="CAF1670222.1"/>
    <property type="molecule type" value="Genomic_DNA"/>
</dbReference>
<name>A0A816G4J7_9BILA</name>
<dbReference type="Proteomes" id="UP000663854">
    <property type="component" value="Unassembled WGS sequence"/>
</dbReference>
<keyword evidence="3" id="KW-1185">Reference proteome</keyword>
<feature type="non-terminal residue" evidence="2">
    <location>
        <position position="1"/>
    </location>
</feature>
<dbReference type="Proteomes" id="UP000663870">
    <property type="component" value="Unassembled WGS sequence"/>
</dbReference>
<proteinExistence type="predicted"/>
<reference evidence="2" key="1">
    <citation type="submission" date="2021-02" db="EMBL/GenBank/DDBJ databases">
        <authorList>
            <person name="Nowell W R."/>
        </authorList>
    </citation>
    <scope>NUCLEOTIDE SEQUENCE</scope>
</reference>
<comment type="caution">
    <text evidence="2">The sequence shown here is derived from an EMBL/GenBank/DDBJ whole genome shotgun (WGS) entry which is preliminary data.</text>
</comment>
<dbReference type="AlphaFoldDB" id="A0A816G4J7"/>
<sequence length="253" mass="28936">RVANDLVETVLTDILHLQNLDHDDDKNSGVRELSEDENGLRELDENDMNDTDEFIVFATKPGISNDDEQISNIPRYSLNKLYTFSKTHHNSIHNSKQTTLNQNTSSTSILEKKDVIATNSQLNSNTEELFDQIFSSSPIESQNIILNEYIDKIICPSNSHLENYRLSEGVNEETARIGRLLLGSIPTSFIDDVHNTSQTPISVQSKLKNTRFIVPNQNDIYDSPRKIYSRTQQRIHEEYDEGIIMICIISLFF</sequence>